<evidence type="ECO:0000313" key="3">
    <source>
        <dbReference type="Proteomes" id="UP000186385"/>
    </source>
</evidence>
<organism evidence="2 3">
    <name type="scientific">Domibacillus enclensis</name>
    <dbReference type="NCBI Taxonomy" id="1017273"/>
    <lineage>
        <taxon>Bacteria</taxon>
        <taxon>Bacillati</taxon>
        <taxon>Bacillota</taxon>
        <taxon>Bacilli</taxon>
        <taxon>Bacillales</taxon>
        <taxon>Bacillaceae</taxon>
        <taxon>Domibacillus</taxon>
    </lineage>
</organism>
<reference evidence="1" key="3">
    <citation type="submission" date="2017-03" db="EMBL/GenBank/DDBJ databases">
        <authorList>
            <person name="Dastager S.G."/>
            <person name="Neurgaonkar P.S."/>
            <person name="Dharne M.S."/>
        </authorList>
    </citation>
    <scope>NUCLEOTIDE SEQUENCE</scope>
    <source>
        <strain evidence="1">DSM 25145</strain>
    </source>
</reference>
<dbReference type="RefSeq" id="WP_045849239.1">
    <property type="nucleotide sequence ID" value="NZ_FTLX01000005.1"/>
</dbReference>
<name>A0A1N6XY39_9BACI</name>
<evidence type="ECO:0000313" key="1">
    <source>
        <dbReference type="EMBL" id="OXS77456.1"/>
    </source>
</evidence>
<sequence>MKKQILFCVVALSLCLAMGIAMLWQHQKIKKELIRDFALEHGVVEYSLREALNEYEASGNQSSLSDSLYSVQRQVHRASDWPRITQLNGTEYTETIPYLEEIGANLDFSLHIVLGDAALSARHGTLTDRHLQELSDYSTLFTDFTKDMITKDFEDKSLSELEKSLASFYLGYEQLP</sequence>
<dbReference type="AlphaFoldDB" id="A0A1N6XY39"/>
<dbReference type="EMBL" id="FTLX01000005">
    <property type="protein sequence ID" value="SIR07206.1"/>
    <property type="molecule type" value="Genomic_DNA"/>
</dbReference>
<dbReference type="EMBL" id="MWSK01000005">
    <property type="protein sequence ID" value="OXS77456.1"/>
    <property type="molecule type" value="Genomic_DNA"/>
</dbReference>
<dbReference type="STRING" id="1017273.SAMN05443094_10588"/>
<dbReference type="Proteomes" id="UP000215545">
    <property type="component" value="Unassembled WGS sequence"/>
</dbReference>
<evidence type="ECO:0000313" key="2">
    <source>
        <dbReference type="EMBL" id="SIR07206.1"/>
    </source>
</evidence>
<dbReference type="Proteomes" id="UP000186385">
    <property type="component" value="Unassembled WGS sequence"/>
</dbReference>
<gene>
    <name evidence="1" type="ORF">B1B05_11510</name>
    <name evidence="2" type="ORF">SAMN05443094_10588</name>
</gene>
<reference evidence="2 3" key="1">
    <citation type="submission" date="2017-01" db="EMBL/GenBank/DDBJ databases">
        <authorList>
            <person name="Mah S.A."/>
            <person name="Swanson W.J."/>
            <person name="Moy G.W."/>
            <person name="Vacquier V.D."/>
        </authorList>
    </citation>
    <scope>NUCLEOTIDE SEQUENCE [LARGE SCALE GENOMIC DNA]</scope>
    <source>
        <strain evidence="2 3">NIO-1016</strain>
    </source>
</reference>
<keyword evidence="4" id="KW-1185">Reference proteome</keyword>
<dbReference type="OrthoDB" id="10018003at2"/>
<reference evidence="4" key="2">
    <citation type="submission" date="2017-03" db="EMBL/GenBank/DDBJ databases">
        <title>Bacillus sp. V-88(T) DSM27956, whole genome shotgun sequencing project.</title>
        <authorList>
            <person name="Dastager S.G."/>
            <person name="Neurgaonkar P.S."/>
            <person name="Dharne M.S."/>
        </authorList>
    </citation>
    <scope>NUCLEOTIDE SEQUENCE [LARGE SCALE GENOMIC DNA]</scope>
    <source>
        <strain evidence="4">DSM 25145</strain>
    </source>
</reference>
<proteinExistence type="predicted"/>
<protein>
    <submittedName>
        <fullName evidence="2">Uncharacterized protein</fullName>
    </submittedName>
</protein>
<accession>A0A1N6XY39</accession>
<evidence type="ECO:0000313" key="4">
    <source>
        <dbReference type="Proteomes" id="UP000215545"/>
    </source>
</evidence>